<proteinExistence type="predicted"/>
<evidence type="ECO:0000313" key="1">
    <source>
        <dbReference type="EMBL" id="CAI5438290.1"/>
    </source>
</evidence>
<comment type="caution">
    <text evidence="1">The sequence shown here is derived from an EMBL/GenBank/DDBJ whole genome shotgun (WGS) entry which is preliminary data.</text>
</comment>
<name>A0A9P1MTH3_9PELO</name>
<dbReference type="EMBL" id="CANHGI010000001">
    <property type="protein sequence ID" value="CAI5438290.1"/>
    <property type="molecule type" value="Genomic_DNA"/>
</dbReference>
<dbReference type="Proteomes" id="UP001152747">
    <property type="component" value="Unassembled WGS sequence"/>
</dbReference>
<reference evidence="1" key="1">
    <citation type="submission" date="2022-11" db="EMBL/GenBank/DDBJ databases">
        <authorList>
            <person name="Kikuchi T."/>
        </authorList>
    </citation>
    <scope>NUCLEOTIDE SEQUENCE</scope>
    <source>
        <strain evidence="1">PS1010</strain>
    </source>
</reference>
<dbReference type="AlphaFoldDB" id="A0A9P1MTH3"/>
<protein>
    <submittedName>
        <fullName evidence="1">Uncharacterized protein</fullName>
    </submittedName>
</protein>
<gene>
    <name evidence="1" type="ORF">CAMP_LOCUS927</name>
</gene>
<evidence type="ECO:0000313" key="2">
    <source>
        <dbReference type="Proteomes" id="UP001152747"/>
    </source>
</evidence>
<organism evidence="1 2">
    <name type="scientific">Caenorhabditis angaria</name>
    <dbReference type="NCBI Taxonomy" id="860376"/>
    <lineage>
        <taxon>Eukaryota</taxon>
        <taxon>Metazoa</taxon>
        <taxon>Ecdysozoa</taxon>
        <taxon>Nematoda</taxon>
        <taxon>Chromadorea</taxon>
        <taxon>Rhabditida</taxon>
        <taxon>Rhabditina</taxon>
        <taxon>Rhabditomorpha</taxon>
        <taxon>Rhabditoidea</taxon>
        <taxon>Rhabditidae</taxon>
        <taxon>Peloderinae</taxon>
        <taxon>Caenorhabditis</taxon>
    </lineage>
</organism>
<keyword evidence="2" id="KW-1185">Reference proteome</keyword>
<accession>A0A9P1MTH3</accession>
<sequence>MKWTLPNIQSIFGENTTLKPHHINISLEQELKDGNMRIFGKKFRRNPSQVLQLLQNTPAPFNLEQIKINDTIMENSRKQDAVLLLIGSPPEKYTTNLKILIPDELCQNKSMSMRQSNSLEVFIIMHQNHNISTEQRFMEMNQDFTLKDINLFSDLIDFVSKFRKCVVSSKVREEILMKLVEKCNELSTTNPMFAEYLIENHS</sequence>